<dbReference type="EMBL" id="BOMH01000028">
    <property type="protein sequence ID" value="GID66053.1"/>
    <property type="molecule type" value="Genomic_DNA"/>
</dbReference>
<dbReference type="SUPFAM" id="SSF53335">
    <property type="entry name" value="S-adenosyl-L-methionine-dependent methyltransferases"/>
    <property type="match status" value="1"/>
</dbReference>
<feature type="domain" description="Methyltransferase" evidence="1">
    <location>
        <begin position="60"/>
        <end position="150"/>
    </location>
</feature>
<dbReference type="PANTHER" id="PTHR43464:SF82">
    <property type="entry name" value="METHYLTRANSFERASE DOMAIN-CONTAINING PROTEIN"/>
    <property type="match status" value="1"/>
</dbReference>
<organism evidence="2 3">
    <name type="scientific">Actinoplanes cyaneus</name>
    <dbReference type="NCBI Taxonomy" id="52696"/>
    <lineage>
        <taxon>Bacteria</taxon>
        <taxon>Bacillati</taxon>
        <taxon>Actinomycetota</taxon>
        <taxon>Actinomycetes</taxon>
        <taxon>Micromonosporales</taxon>
        <taxon>Micromonosporaceae</taxon>
        <taxon>Actinoplanes</taxon>
    </lineage>
</organism>
<sequence>MTDYLTVNRANWDERAPAHAASAGYGFAKFAADPAHLSDVVAFDRPLLGDLTGQRAVHLQCHIGTDTLSLSRLGATVTGLDFSGESLKQARALAASANVDIPFLESDVYAARDVLDGEFDLVYTGIGALGWLPSIERWAATVASLLAPGGRLFIREGHPVLWSLEYERTDDVIALSEPYFEQEAPMVFDEPGTYVDTDHQFTHTVTHEWNHGLGEIVTAVLSAGLTLTGLVEHQSVPWNALPGRMREIGNGEWQLADRPERLPHTYTLQARKPI</sequence>
<accession>A0A919M6A2</accession>
<dbReference type="Proteomes" id="UP000619479">
    <property type="component" value="Unassembled WGS sequence"/>
</dbReference>
<proteinExistence type="predicted"/>
<dbReference type="PANTHER" id="PTHR43464">
    <property type="entry name" value="METHYLTRANSFERASE"/>
    <property type="match status" value="1"/>
</dbReference>
<dbReference type="RefSeq" id="WP_203742450.1">
    <property type="nucleotide sequence ID" value="NZ_BAAAUC010000047.1"/>
</dbReference>
<dbReference type="InterPro" id="IPR041698">
    <property type="entry name" value="Methyltransf_25"/>
</dbReference>
<dbReference type="Gene3D" id="3.40.50.150">
    <property type="entry name" value="Vaccinia Virus protein VP39"/>
    <property type="match status" value="1"/>
</dbReference>
<dbReference type="InterPro" id="IPR029063">
    <property type="entry name" value="SAM-dependent_MTases_sf"/>
</dbReference>
<gene>
    <name evidence="2" type="ORF">Acy02nite_39340</name>
</gene>
<dbReference type="GO" id="GO:0008168">
    <property type="term" value="F:methyltransferase activity"/>
    <property type="evidence" value="ECO:0007669"/>
    <property type="project" value="UniProtKB-KW"/>
</dbReference>
<dbReference type="GO" id="GO:0032259">
    <property type="term" value="P:methylation"/>
    <property type="evidence" value="ECO:0007669"/>
    <property type="project" value="UniProtKB-KW"/>
</dbReference>
<keyword evidence="3" id="KW-1185">Reference proteome</keyword>
<keyword evidence="2" id="KW-0808">Transferase</keyword>
<evidence type="ECO:0000313" key="2">
    <source>
        <dbReference type="EMBL" id="GID66053.1"/>
    </source>
</evidence>
<evidence type="ECO:0000259" key="1">
    <source>
        <dbReference type="Pfam" id="PF13649"/>
    </source>
</evidence>
<comment type="caution">
    <text evidence="2">The sequence shown here is derived from an EMBL/GenBank/DDBJ whole genome shotgun (WGS) entry which is preliminary data.</text>
</comment>
<keyword evidence="2" id="KW-0489">Methyltransferase</keyword>
<reference evidence="2" key="1">
    <citation type="submission" date="2021-01" db="EMBL/GenBank/DDBJ databases">
        <title>Whole genome shotgun sequence of Actinoplanes cyaneus NBRC 14990.</title>
        <authorList>
            <person name="Komaki H."/>
            <person name="Tamura T."/>
        </authorList>
    </citation>
    <scope>NUCLEOTIDE SEQUENCE</scope>
    <source>
        <strain evidence="2">NBRC 14990</strain>
    </source>
</reference>
<dbReference type="Pfam" id="PF13649">
    <property type="entry name" value="Methyltransf_25"/>
    <property type="match status" value="1"/>
</dbReference>
<dbReference type="CDD" id="cd02440">
    <property type="entry name" value="AdoMet_MTases"/>
    <property type="match status" value="1"/>
</dbReference>
<name>A0A919M6A2_9ACTN</name>
<evidence type="ECO:0000313" key="3">
    <source>
        <dbReference type="Proteomes" id="UP000619479"/>
    </source>
</evidence>
<dbReference type="AlphaFoldDB" id="A0A919M6A2"/>
<protein>
    <submittedName>
        <fullName evidence="2">Methyltransferase</fullName>
    </submittedName>
</protein>